<accession>A0ABP0N6H6</accession>
<evidence type="ECO:0000313" key="2">
    <source>
        <dbReference type="Proteomes" id="UP001642484"/>
    </source>
</evidence>
<feature type="non-terminal residue" evidence="1">
    <location>
        <position position="1"/>
    </location>
</feature>
<reference evidence="1 2" key="1">
    <citation type="submission" date="2024-02" db="EMBL/GenBank/DDBJ databases">
        <authorList>
            <person name="Chen Y."/>
            <person name="Shah S."/>
            <person name="Dougan E. K."/>
            <person name="Thang M."/>
            <person name="Chan C."/>
        </authorList>
    </citation>
    <scope>NUCLEOTIDE SEQUENCE [LARGE SCALE GENOMIC DNA]</scope>
</reference>
<sequence length="124" mass="14288">QEISWLEASGFTHEEVTQALAEVDDEDEAFALLKRRRDKELEAPPAKRRRGFEIDGYWCTADASRIRLVLPDLDLDGPVVGRVRADGSMTVDIDEWARRLRAPYTLLCRVLYHIRPVFKSYISP</sequence>
<evidence type="ECO:0000313" key="1">
    <source>
        <dbReference type="EMBL" id="CAK9057845.1"/>
    </source>
</evidence>
<protein>
    <recommendedName>
        <fullName evidence="3">UBA domain-containing protein</fullName>
    </recommendedName>
</protein>
<feature type="non-terminal residue" evidence="1">
    <location>
        <position position="124"/>
    </location>
</feature>
<dbReference type="Proteomes" id="UP001642484">
    <property type="component" value="Unassembled WGS sequence"/>
</dbReference>
<comment type="caution">
    <text evidence="1">The sequence shown here is derived from an EMBL/GenBank/DDBJ whole genome shotgun (WGS) entry which is preliminary data.</text>
</comment>
<evidence type="ECO:0008006" key="3">
    <source>
        <dbReference type="Google" id="ProtNLM"/>
    </source>
</evidence>
<keyword evidence="2" id="KW-1185">Reference proteome</keyword>
<gene>
    <name evidence="1" type="ORF">CCMP2556_LOCUS28510</name>
</gene>
<organism evidence="1 2">
    <name type="scientific">Durusdinium trenchii</name>
    <dbReference type="NCBI Taxonomy" id="1381693"/>
    <lineage>
        <taxon>Eukaryota</taxon>
        <taxon>Sar</taxon>
        <taxon>Alveolata</taxon>
        <taxon>Dinophyceae</taxon>
        <taxon>Suessiales</taxon>
        <taxon>Symbiodiniaceae</taxon>
        <taxon>Durusdinium</taxon>
    </lineage>
</organism>
<dbReference type="EMBL" id="CAXAMN010021314">
    <property type="protein sequence ID" value="CAK9057845.1"/>
    <property type="molecule type" value="Genomic_DNA"/>
</dbReference>
<proteinExistence type="predicted"/>
<name>A0ABP0N6H6_9DINO</name>